<dbReference type="HOGENOM" id="CLU_756761_0_0_1"/>
<name>A0A081CJV0_PSEA2</name>
<accession>A0A081CJV0</accession>
<dbReference type="PANTHER" id="PTHR24324">
    <property type="entry name" value="HOMEOBOX PROTEIN HHEX"/>
    <property type="match status" value="1"/>
</dbReference>
<evidence type="ECO:0000256" key="3">
    <source>
        <dbReference type="PROSITE-ProRule" id="PRU00108"/>
    </source>
</evidence>
<evidence type="ECO:0000313" key="8">
    <source>
        <dbReference type="Proteomes" id="UP000053758"/>
    </source>
</evidence>
<evidence type="ECO:0000259" key="6">
    <source>
        <dbReference type="PROSITE" id="PS50071"/>
    </source>
</evidence>
<dbReference type="Proteomes" id="UP000053758">
    <property type="component" value="Unassembled WGS sequence"/>
</dbReference>
<dbReference type="InterPro" id="IPR051000">
    <property type="entry name" value="Homeobox_DNA-bind_prot"/>
</dbReference>
<dbReference type="RefSeq" id="XP_014654966.1">
    <property type="nucleotide sequence ID" value="XM_014799480.1"/>
</dbReference>
<keyword evidence="8" id="KW-1185">Reference proteome</keyword>
<feature type="DNA-binding region" description="Homeobox" evidence="3">
    <location>
        <begin position="64"/>
        <end position="123"/>
    </location>
</feature>
<protein>
    <recommendedName>
        <fullName evidence="6">Homeobox domain-containing protein</fullName>
    </recommendedName>
</protein>
<feature type="region of interest" description="Disordered" evidence="5">
    <location>
        <begin position="319"/>
        <end position="367"/>
    </location>
</feature>
<dbReference type="Pfam" id="PF00046">
    <property type="entry name" value="Homeodomain"/>
    <property type="match status" value="1"/>
</dbReference>
<feature type="compositionally biased region" description="Polar residues" evidence="5">
    <location>
        <begin position="231"/>
        <end position="245"/>
    </location>
</feature>
<feature type="compositionally biased region" description="Acidic residues" evidence="5">
    <location>
        <begin position="41"/>
        <end position="52"/>
    </location>
</feature>
<dbReference type="AlphaFoldDB" id="A0A081CJV0"/>
<dbReference type="EMBL" id="DF830082">
    <property type="protein sequence ID" value="GAK66946.1"/>
    <property type="molecule type" value="Genomic_DNA"/>
</dbReference>
<evidence type="ECO:0000256" key="1">
    <source>
        <dbReference type="ARBA" id="ARBA00023125"/>
    </source>
</evidence>
<dbReference type="CDD" id="cd00086">
    <property type="entry name" value="homeodomain"/>
    <property type="match status" value="1"/>
</dbReference>
<organism evidence="7 8">
    <name type="scientific">Pseudozyma antarctica</name>
    <name type="common">Yeast</name>
    <name type="synonym">Candida antarctica</name>
    <dbReference type="NCBI Taxonomy" id="84753"/>
    <lineage>
        <taxon>Eukaryota</taxon>
        <taxon>Fungi</taxon>
        <taxon>Dikarya</taxon>
        <taxon>Basidiomycota</taxon>
        <taxon>Ustilaginomycotina</taxon>
        <taxon>Ustilaginomycetes</taxon>
        <taxon>Ustilaginales</taxon>
        <taxon>Ustilaginaceae</taxon>
        <taxon>Moesziomyces</taxon>
    </lineage>
</organism>
<evidence type="ECO:0000256" key="5">
    <source>
        <dbReference type="SAM" id="MobiDB-lite"/>
    </source>
</evidence>
<feature type="region of interest" description="Disordered" evidence="5">
    <location>
        <begin position="16"/>
        <end position="69"/>
    </location>
</feature>
<dbReference type="GeneID" id="26306011"/>
<dbReference type="SUPFAM" id="SSF46689">
    <property type="entry name" value="Homeodomain-like"/>
    <property type="match status" value="1"/>
</dbReference>
<keyword evidence="2 3" id="KW-0371">Homeobox</keyword>
<feature type="compositionally biased region" description="Low complexity" evidence="5">
    <location>
        <begin position="330"/>
        <end position="339"/>
    </location>
</feature>
<gene>
    <name evidence="7" type="ORF">PAN0_015d5171</name>
</gene>
<dbReference type="GO" id="GO:0006357">
    <property type="term" value="P:regulation of transcription by RNA polymerase II"/>
    <property type="evidence" value="ECO:0007669"/>
    <property type="project" value="TreeGrafter"/>
</dbReference>
<comment type="subcellular location">
    <subcellularLocation>
        <location evidence="3 4">Nucleus</location>
    </subcellularLocation>
</comment>
<dbReference type="Gene3D" id="1.10.10.60">
    <property type="entry name" value="Homeodomain-like"/>
    <property type="match status" value="1"/>
</dbReference>
<dbReference type="SMART" id="SM00389">
    <property type="entry name" value="HOX"/>
    <property type="match status" value="1"/>
</dbReference>
<evidence type="ECO:0000313" key="7">
    <source>
        <dbReference type="EMBL" id="GAK66946.1"/>
    </source>
</evidence>
<dbReference type="InterPro" id="IPR001356">
    <property type="entry name" value="HD"/>
</dbReference>
<dbReference type="GO" id="GO:0030154">
    <property type="term" value="P:cell differentiation"/>
    <property type="evidence" value="ECO:0007669"/>
    <property type="project" value="TreeGrafter"/>
</dbReference>
<feature type="region of interest" description="Disordered" evidence="5">
    <location>
        <begin position="231"/>
        <end position="251"/>
    </location>
</feature>
<dbReference type="PANTHER" id="PTHR24324:SF9">
    <property type="entry name" value="HOMEOBOX DOMAIN-CONTAINING PROTEIN"/>
    <property type="match status" value="1"/>
</dbReference>
<proteinExistence type="predicted"/>
<dbReference type="PROSITE" id="PS50071">
    <property type="entry name" value="HOMEOBOX_2"/>
    <property type="match status" value="1"/>
</dbReference>
<keyword evidence="3 4" id="KW-0539">Nucleus</keyword>
<feature type="domain" description="Homeobox" evidence="6">
    <location>
        <begin position="62"/>
        <end position="122"/>
    </location>
</feature>
<reference evidence="8" key="1">
    <citation type="journal article" date="2014" name="Genome Announc.">
        <title>Draft Genome Sequence of the Yeast Pseudozyma antarctica Type Strain JCM10317, a Producer of the Glycolipid Biosurfactants, Mannosylerythritol Lipids.</title>
        <authorList>
            <person name="Saika A."/>
            <person name="Koike H."/>
            <person name="Hori T."/>
            <person name="Fukuoka T."/>
            <person name="Sato S."/>
            <person name="Habe H."/>
            <person name="Kitamoto D."/>
            <person name="Morita T."/>
        </authorList>
    </citation>
    <scope>NUCLEOTIDE SEQUENCE [LARGE SCALE GENOMIC DNA]</scope>
    <source>
        <strain evidence="8">JCM 10317</strain>
    </source>
</reference>
<keyword evidence="1 3" id="KW-0238">DNA-binding</keyword>
<dbReference type="InterPro" id="IPR009057">
    <property type="entry name" value="Homeodomain-like_sf"/>
</dbReference>
<dbReference type="GO" id="GO:0000978">
    <property type="term" value="F:RNA polymerase II cis-regulatory region sequence-specific DNA binding"/>
    <property type="evidence" value="ECO:0007669"/>
    <property type="project" value="TreeGrafter"/>
</dbReference>
<feature type="region of interest" description="Disordered" evidence="5">
    <location>
        <begin position="273"/>
        <end position="298"/>
    </location>
</feature>
<evidence type="ECO:0000256" key="4">
    <source>
        <dbReference type="RuleBase" id="RU000682"/>
    </source>
</evidence>
<dbReference type="GO" id="GO:0005634">
    <property type="term" value="C:nucleus"/>
    <property type="evidence" value="ECO:0007669"/>
    <property type="project" value="UniProtKB-SubCell"/>
</dbReference>
<evidence type="ECO:0000256" key="2">
    <source>
        <dbReference type="ARBA" id="ARBA00023155"/>
    </source>
</evidence>
<sequence>MLQFAIAPSAHFGRPYTMSIPTTRLPPMQSIPPPPASVSLSDEDMLESDEWSDSLGDAKPGDQPQRSRRLLSLEQSKTLYKILEKTHFPSTQLREAAAQQLGVSPRKVQVWFQNRRQVGKKRMIEAVQARAVYGPVSLEEMHAQMRATGKGRFGWDGEDERTRAWRRHTIRIALNPASKTSPREAARSALRIDVPRAEYAAPTYTGLGSATHLDTMSRGMERLTPALVSSQKESFSIRSRSQTLGTHEAAREDIRQVRGSLTAEWHANQRSLARSYERNDRSVRPAHSPPPLSPSPRWREYAHPYSHAYYGRSRSSSEAYYAYPPPQPPVQRAQTPTTADTLVAEPQCKLPPPKRLSPMDVRSLTSA</sequence>